<protein>
    <recommendedName>
        <fullName evidence="5">Translational regulator CsrA</fullName>
    </recommendedName>
</protein>
<dbReference type="InterPro" id="IPR003751">
    <property type="entry name" value="CsrA"/>
</dbReference>
<evidence type="ECO:0000313" key="6">
    <source>
        <dbReference type="EMBL" id="ADW18400.1"/>
    </source>
</evidence>
<dbReference type="GO" id="GO:1902208">
    <property type="term" value="P:regulation of bacterial-type flagellum assembly"/>
    <property type="evidence" value="ECO:0007669"/>
    <property type="project" value="UniProtKB-UniRule"/>
</dbReference>
<dbReference type="SUPFAM" id="SSF117130">
    <property type="entry name" value="CsrA-like"/>
    <property type="match status" value="1"/>
</dbReference>
<dbReference type="AlphaFoldDB" id="A0A7U3YN38"/>
<dbReference type="GO" id="GO:0006402">
    <property type="term" value="P:mRNA catabolic process"/>
    <property type="evidence" value="ECO:0007669"/>
    <property type="project" value="InterPro"/>
</dbReference>
<keyword evidence="3 5" id="KW-0810">Translation regulation</keyword>
<dbReference type="KEGG" id="dpr:Despr_2256"/>
<keyword evidence="4 5" id="KW-0694">RNA-binding</keyword>
<keyword evidence="5" id="KW-1005">Bacterial flagellum biogenesis</keyword>
<evidence type="ECO:0000256" key="1">
    <source>
        <dbReference type="ARBA" id="ARBA00022490"/>
    </source>
</evidence>
<dbReference type="GO" id="GO:0006109">
    <property type="term" value="P:regulation of carbohydrate metabolic process"/>
    <property type="evidence" value="ECO:0007669"/>
    <property type="project" value="InterPro"/>
</dbReference>
<name>A0A7U3YN38_DESPD</name>
<dbReference type="GO" id="GO:0005829">
    <property type="term" value="C:cytosol"/>
    <property type="evidence" value="ECO:0007669"/>
    <property type="project" value="TreeGrafter"/>
</dbReference>
<evidence type="ECO:0000313" key="7">
    <source>
        <dbReference type="Proteomes" id="UP000006365"/>
    </source>
</evidence>
<comment type="similarity">
    <text evidence="5">Belongs to the CsrA/RsmA family.</text>
</comment>
<dbReference type="RefSeq" id="WP_015724938.1">
    <property type="nucleotide sequence ID" value="NC_014972.1"/>
</dbReference>
<dbReference type="EMBL" id="CP002364">
    <property type="protein sequence ID" value="ADW18400.1"/>
    <property type="molecule type" value="Genomic_DNA"/>
</dbReference>
<dbReference type="PANTHER" id="PTHR34984:SF1">
    <property type="entry name" value="CARBON STORAGE REGULATOR"/>
    <property type="match status" value="1"/>
</dbReference>
<comment type="subcellular location">
    <subcellularLocation>
        <location evidence="5">Cytoplasm</location>
    </subcellularLocation>
</comment>
<organism evidence="6 7">
    <name type="scientific">Desulfobulbus propionicus (strain ATCC 33891 / DSM 2032 / VKM B-1956 / 1pr3)</name>
    <dbReference type="NCBI Taxonomy" id="577650"/>
    <lineage>
        <taxon>Bacteria</taxon>
        <taxon>Pseudomonadati</taxon>
        <taxon>Thermodesulfobacteriota</taxon>
        <taxon>Desulfobulbia</taxon>
        <taxon>Desulfobulbales</taxon>
        <taxon>Desulfobulbaceae</taxon>
        <taxon>Desulfobulbus</taxon>
    </lineage>
</organism>
<dbReference type="NCBIfam" id="NF002469">
    <property type="entry name" value="PRK01712.1"/>
    <property type="match status" value="1"/>
</dbReference>
<dbReference type="PANTHER" id="PTHR34984">
    <property type="entry name" value="CARBON STORAGE REGULATOR"/>
    <property type="match status" value="1"/>
</dbReference>
<dbReference type="GO" id="GO:0044781">
    <property type="term" value="P:bacterial-type flagellum organization"/>
    <property type="evidence" value="ECO:0007669"/>
    <property type="project" value="UniProtKB-KW"/>
</dbReference>
<dbReference type="Proteomes" id="UP000006365">
    <property type="component" value="Chromosome"/>
</dbReference>
<accession>A0A7U3YN38</accession>
<dbReference type="FunFam" id="2.60.40.4380:FF:000002">
    <property type="entry name" value="Translational regulator CsrA"/>
    <property type="match status" value="1"/>
</dbReference>
<reference evidence="6 7" key="1">
    <citation type="journal article" date="2011" name="Stand. Genomic Sci.">
        <title>Complete genome sequence of Desulfobulbus propionicus type strain (1pr3).</title>
        <authorList>
            <person name="Pagani I."/>
            <person name="Lapidus A."/>
            <person name="Nolan M."/>
            <person name="Lucas S."/>
            <person name="Hammon N."/>
            <person name="Deshpande S."/>
            <person name="Cheng J.F."/>
            <person name="Chertkov O."/>
            <person name="Davenport K."/>
            <person name="Tapia R."/>
            <person name="Han C."/>
            <person name="Goodwin L."/>
            <person name="Pitluck S."/>
            <person name="Liolios K."/>
            <person name="Mavromatis K."/>
            <person name="Ivanova N."/>
            <person name="Mikhailova N."/>
            <person name="Pati A."/>
            <person name="Chen A."/>
            <person name="Palaniappan K."/>
            <person name="Land M."/>
            <person name="Hauser L."/>
            <person name="Chang Y.J."/>
            <person name="Jeffries C.D."/>
            <person name="Detter J.C."/>
            <person name="Brambilla E."/>
            <person name="Kannan K.P."/>
            <person name="Djao O.D."/>
            <person name="Rohde M."/>
            <person name="Pukall R."/>
            <person name="Spring S."/>
            <person name="Goker M."/>
            <person name="Sikorski J."/>
            <person name="Woyke T."/>
            <person name="Bristow J."/>
            <person name="Eisen J.A."/>
            <person name="Markowitz V."/>
            <person name="Hugenholtz P."/>
            <person name="Kyrpides N.C."/>
            <person name="Klenk H.P."/>
        </authorList>
    </citation>
    <scope>NUCLEOTIDE SEQUENCE [LARGE SCALE GENOMIC DNA]</scope>
    <source>
        <strain evidence="7">ATCC 33891 / DSM 2032 / 1pr3</strain>
    </source>
</reference>
<sequence>MLVLTRKPGEGIIIGDNITIKIIEMKSGGIRIGIEAPRDTKIYRQEVFDRIRQENIEAAAGWDMTDLDILSDKLAGRTLKK</sequence>
<dbReference type="NCBIfam" id="TIGR00202">
    <property type="entry name" value="csrA"/>
    <property type="match status" value="1"/>
</dbReference>
<gene>
    <name evidence="5" type="primary">csrA</name>
    <name evidence="6" type="ordered locus">Despr_2256</name>
</gene>
<dbReference type="HAMAP" id="MF_00167">
    <property type="entry name" value="CsrA"/>
    <property type="match status" value="1"/>
</dbReference>
<evidence type="ECO:0000256" key="3">
    <source>
        <dbReference type="ARBA" id="ARBA00022845"/>
    </source>
</evidence>
<evidence type="ECO:0000256" key="5">
    <source>
        <dbReference type="HAMAP-Rule" id="MF_00167"/>
    </source>
</evidence>
<keyword evidence="1 5" id="KW-0963">Cytoplasm</keyword>
<comment type="function">
    <text evidence="5">A translational regulator that binds mRNA to regulate translation initiation and/or mRNA stability. Usually binds in the 5'-UTR at or near the Shine-Dalgarno sequence preventing ribosome-binding, thus repressing translation. Its main target seems to be the major flagellin gene, while its function is anatagonized by FliW.</text>
</comment>
<keyword evidence="7" id="KW-1185">Reference proteome</keyword>
<proteinExistence type="inferred from homology"/>
<dbReference type="Gene3D" id="2.60.40.4380">
    <property type="entry name" value="Translational regulator CsrA"/>
    <property type="match status" value="1"/>
</dbReference>
<dbReference type="GO" id="GO:0045947">
    <property type="term" value="P:negative regulation of translational initiation"/>
    <property type="evidence" value="ECO:0007669"/>
    <property type="project" value="UniProtKB-UniRule"/>
</dbReference>
<evidence type="ECO:0000256" key="2">
    <source>
        <dbReference type="ARBA" id="ARBA00022491"/>
    </source>
</evidence>
<dbReference type="Pfam" id="PF02599">
    <property type="entry name" value="CsrA"/>
    <property type="match status" value="1"/>
</dbReference>
<comment type="subunit">
    <text evidence="5">Homodimer; the beta-strands of each monomer intercalate to form a hydrophobic core, while the alpha-helices form wings that extend away from the core.</text>
</comment>
<dbReference type="GO" id="GO:0048027">
    <property type="term" value="F:mRNA 5'-UTR binding"/>
    <property type="evidence" value="ECO:0007669"/>
    <property type="project" value="UniProtKB-UniRule"/>
</dbReference>
<evidence type="ECO:0000256" key="4">
    <source>
        <dbReference type="ARBA" id="ARBA00022884"/>
    </source>
</evidence>
<keyword evidence="2 5" id="KW-0678">Repressor</keyword>
<dbReference type="InterPro" id="IPR036107">
    <property type="entry name" value="CsrA_sf"/>
</dbReference>